<dbReference type="InterPro" id="IPR042544">
    <property type="entry name" value="AdoMet_synthase_3"/>
</dbReference>
<dbReference type="InterPro" id="IPR042543">
    <property type="entry name" value="AdoMet_synthase_2"/>
</dbReference>
<dbReference type="Gene3D" id="3.30.300.280">
    <property type="entry name" value="S-adenosylmethionine synthetase, C-terminal domain"/>
    <property type="match status" value="1"/>
</dbReference>
<dbReference type="AlphaFoldDB" id="A0AAW3PKG8"/>
<gene>
    <name evidence="2" type="ORF">WL88_10650</name>
</gene>
<protein>
    <submittedName>
        <fullName evidence="2">S-adenosylmethionine synthetase</fullName>
    </submittedName>
</protein>
<dbReference type="PANTHER" id="PTHR36697">
    <property type="entry name" value="S-ADENOSYLMETHIONINE SYNTHASE"/>
    <property type="match status" value="1"/>
</dbReference>
<dbReference type="PANTHER" id="PTHR36697:SF1">
    <property type="entry name" value="S-ADENOSYLMETHIONINE SYNTHASE"/>
    <property type="match status" value="1"/>
</dbReference>
<comment type="caution">
    <text evidence="2">The sequence shown here is derived from an EMBL/GenBank/DDBJ whole genome shotgun (WGS) entry which is preliminary data.</text>
</comment>
<proteinExistence type="inferred from homology"/>
<evidence type="ECO:0000313" key="3">
    <source>
        <dbReference type="Proteomes" id="UP000063236"/>
    </source>
</evidence>
<dbReference type="NCBIfam" id="NF003366">
    <property type="entry name" value="PRK04439.1-5"/>
    <property type="match status" value="1"/>
</dbReference>
<dbReference type="Pfam" id="PF01941">
    <property type="entry name" value="AdoMet_Synthase"/>
    <property type="match status" value="1"/>
</dbReference>
<sequence>MSSTANIVVTVEPTAALRDARTEMCEHKGIGHPDTLCDSAVEAAARALSRAYLDDYDAAQHFNLDKALLVGGMSEPRFGGGRVLQRMKLLISGPVTALLSESPETVVRRAVTDHFAGTLNLDATLIDVVPMLRAGALNLRSVYSSTGVSRANDTSFGVGYAPLSRLEQAVLKAAQFLKSRELRAAFPALGVDYKIMGHRIDERVRLTLAVALVDRYVADVDGYFAQKALVEAEIAKCLGGACTIQCNALDDPHARNESGLYLTVTGLSAEHGDDGEVGRGNRVNGLITPCRPMSLEAVAGKNPAAHVGKLYNVLAHQLAQRILDDAEGVTHVTVRLLSAIGSPVDEPQLAAVDVCAPNGLSAAQHQLIQERVAHGLTGLPALTRQLIDGVVQIC</sequence>
<dbReference type="InterPro" id="IPR027790">
    <property type="entry name" value="AdoMet_synthase_2_family"/>
</dbReference>
<evidence type="ECO:0000256" key="1">
    <source>
        <dbReference type="ARBA" id="ARBA00006892"/>
    </source>
</evidence>
<dbReference type="Gene3D" id="3.30.300.340">
    <property type="entry name" value="S-adenosylmethionine synthetase, N-terminal domain"/>
    <property type="match status" value="1"/>
</dbReference>
<dbReference type="Proteomes" id="UP000063236">
    <property type="component" value="Unassembled WGS sequence"/>
</dbReference>
<dbReference type="Gene3D" id="3.30.300.10">
    <property type="match status" value="1"/>
</dbReference>
<dbReference type="RefSeq" id="WP_060190768.1">
    <property type="nucleotide sequence ID" value="NZ_LPJS01000065.1"/>
</dbReference>
<accession>A0AAW3PKG8</accession>
<comment type="similarity">
    <text evidence="1">Belongs to the AdoMet synthetase 2 family.</text>
</comment>
<dbReference type="EMBL" id="LPJV01000015">
    <property type="protein sequence ID" value="KWF57297.1"/>
    <property type="molecule type" value="Genomic_DNA"/>
</dbReference>
<organism evidence="2 3">
    <name type="scientific">Burkholderia diffusa</name>
    <dbReference type="NCBI Taxonomy" id="488732"/>
    <lineage>
        <taxon>Bacteria</taxon>
        <taxon>Pseudomonadati</taxon>
        <taxon>Pseudomonadota</taxon>
        <taxon>Betaproteobacteria</taxon>
        <taxon>Burkholderiales</taxon>
        <taxon>Burkholderiaceae</taxon>
        <taxon>Burkholderia</taxon>
        <taxon>Burkholderia cepacia complex</taxon>
    </lineage>
</organism>
<reference evidence="2 3" key="1">
    <citation type="submission" date="2015-11" db="EMBL/GenBank/DDBJ databases">
        <title>Expanding the genomic diversity of Burkholderia species for the development of highly accurate diagnostics.</title>
        <authorList>
            <person name="Sahl J."/>
            <person name="Keim P."/>
            <person name="Wagner D."/>
        </authorList>
    </citation>
    <scope>NUCLEOTIDE SEQUENCE [LARGE SCALE GENOMIC DNA]</scope>
    <source>
        <strain evidence="2 3">MSMB378WGS</strain>
    </source>
</reference>
<evidence type="ECO:0000313" key="2">
    <source>
        <dbReference type="EMBL" id="KWF57297.1"/>
    </source>
</evidence>
<name>A0AAW3PKG8_9BURK</name>